<keyword evidence="7" id="KW-0472">Membrane</keyword>
<name>A0ABR7JS37_9FIRM</name>
<dbReference type="CDD" id="cd06530">
    <property type="entry name" value="S26_SPase_I"/>
    <property type="match status" value="1"/>
</dbReference>
<evidence type="ECO:0000256" key="1">
    <source>
        <dbReference type="ARBA" id="ARBA00000677"/>
    </source>
</evidence>
<evidence type="ECO:0000313" key="10">
    <source>
        <dbReference type="Proteomes" id="UP000609849"/>
    </source>
</evidence>
<comment type="catalytic activity">
    <reaction evidence="1 7">
        <text>Cleavage of hydrophobic, N-terminal signal or leader sequences from secreted and periplasmic proteins.</text>
        <dbReference type="EC" id="3.4.21.89"/>
    </reaction>
</comment>
<keyword evidence="10" id="KW-1185">Reference proteome</keyword>
<dbReference type="PANTHER" id="PTHR43390:SF1">
    <property type="entry name" value="CHLOROPLAST PROCESSING PEPTIDASE"/>
    <property type="match status" value="1"/>
</dbReference>
<keyword evidence="7" id="KW-0812">Transmembrane</keyword>
<protein>
    <recommendedName>
        <fullName evidence="4 7">Signal peptidase I</fullName>
        <ecNumber evidence="4 7">3.4.21.89</ecNumber>
    </recommendedName>
</protein>
<dbReference type="PROSITE" id="PS00761">
    <property type="entry name" value="SPASE_I_3"/>
    <property type="match status" value="1"/>
</dbReference>
<dbReference type="NCBIfam" id="TIGR02227">
    <property type="entry name" value="sigpep_I_bact"/>
    <property type="match status" value="1"/>
</dbReference>
<dbReference type="GO" id="GO:0009003">
    <property type="term" value="F:signal peptidase activity"/>
    <property type="evidence" value="ECO:0007669"/>
    <property type="project" value="UniProtKB-EC"/>
</dbReference>
<comment type="caution">
    <text evidence="9">The sequence shown here is derived from an EMBL/GenBank/DDBJ whole genome shotgun (WGS) entry which is preliminary data.</text>
</comment>
<evidence type="ECO:0000256" key="6">
    <source>
        <dbReference type="ARBA" id="ARBA00022801"/>
    </source>
</evidence>
<dbReference type="PANTHER" id="PTHR43390">
    <property type="entry name" value="SIGNAL PEPTIDASE I"/>
    <property type="match status" value="1"/>
</dbReference>
<dbReference type="InterPro" id="IPR036286">
    <property type="entry name" value="LexA/Signal_pep-like_sf"/>
</dbReference>
<sequence length="177" mass="19971">MSDKLKKEIIDWAKTIVISLVLAFLIVQVIKPTIVSGESMYPTLNNKDYLILNRLSYKFGDIKRGDIIVFKTDLKQDNGKEKDLIKRVIATEGDHLVIKDSQVYLNDKLIEEPYIDNSYTSGDIDIVIPDGEVFVMGDNRENSKDSRSEDVGLVNESDILGEVMIRLLPLNKVGPVD</sequence>
<organism evidence="9 10">
    <name type="scientific">Romboutsia faecis</name>
    <dbReference type="NCBI Taxonomy" id="2764597"/>
    <lineage>
        <taxon>Bacteria</taxon>
        <taxon>Bacillati</taxon>
        <taxon>Bacillota</taxon>
        <taxon>Clostridia</taxon>
        <taxon>Peptostreptococcales</taxon>
        <taxon>Peptostreptococcaceae</taxon>
        <taxon>Romboutsia</taxon>
    </lineage>
</organism>
<proteinExistence type="inferred from homology"/>
<dbReference type="EC" id="3.4.21.89" evidence="4 7"/>
<reference evidence="9 10" key="1">
    <citation type="submission" date="2020-08" db="EMBL/GenBank/DDBJ databases">
        <authorList>
            <person name="Liu C."/>
            <person name="Sun Q."/>
        </authorList>
    </citation>
    <scope>NUCLEOTIDE SEQUENCE [LARGE SCALE GENOMIC DNA]</scope>
    <source>
        <strain evidence="9 10">NSJ-18</strain>
    </source>
</reference>
<keyword evidence="5 7" id="KW-0645">Protease</keyword>
<gene>
    <name evidence="9" type="primary">lepB</name>
    <name evidence="9" type="ORF">H8923_11710</name>
</gene>
<comment type="subcellular location">
    <subcellularLocation>
        <location evidence="2">Cell membrane</location>
        <topology evidence="2">Single-pass type II membrane protein</topology>
    </subcellularLocation>
    <subcellularLocation>
        <location evidence="7">Membrane</location>
        <topology evidence="7">Single-pass type II membrane protein</topology>
    </subcellularLocation>
</comment>
<dbReference type="InterPro" id="IPR000223">
    <property type="entry name" value="Pept_S26A_signal_pept_1"/>
</dbReference>
<evidence type="ECO:0000256" key="2">
    <source>
        <dbReference type="ARBA" id="ARBA00004401"/>
    </source>
</evidence>
<feature type="domain" description="Peptidase S26" evidence="8">
    <location>
        <begin position="10"/>
        <end position="167"/>
    </location>
</feature>
<dbReference type="InterPro" id="IPR019533">
    <property type="entry name" value="Peptidase_S26"/>
</dbReference>
<keyword evidence="6 7" id="KW-0378">Hydrolase</keyword>
<evidence type="ECO:0000313" key="9">
    <source>
        <dbReference type="EMBL" id="MBC5997431.1"/>
    </source>
</evidence>
<dbReference type="EMBL" id="JACRWE010000005">
    <property type="protein sequence ID" value="MBC5997431.1"/>
    <property type="molecule type" value="Genomic_DNA"/>
</dbReference>
<dbReference type="PRINTS" id="PR00727">
    <property type="entry name" value="LEADERPTASE"/>
</dbReference>
<evidence type="ECO:0000259" key="8">
    <source>
        <dbReference type="Pfam" id="PF10502"/>
    </source>
</evidence>
<feature type="transmembrane region" description="Helical" evidence="7">
    <location>
        <begin position="12"/>
        <end position="30"/>
    </location>
</feature>
<dbReference type="Gene3D" id="2.10.109.10">
    <property type="entry name" value="Umud Fragment, subunit A"/>
    <property type="match status" value="1"/>
</dbReference>
<dbReference type="SUPFAM" id="SSF51306">
    <property type="entry name" value="LexA/Signal peptidase"/>
    <property type="match status" value="1"/>
</dbReference>
<dbReference type="Proteomes" id="UP000609849">
    <property type="component" value="Unassembled WGS sequence"/>
</dbReference>
<evidence type="ECO:0000256" key="7">
    <source>
        <dbReference type="RuleBase" id="RU362042"/>
    </source>
</evidence>
<evidence type="ECO:0000256" key="4">
    <source>
        <dbReference type="ARBA" id="ARBA00013208"/>
    </source>
</evidence>
<comment type="similarity">
    <text evidence="3 7">Belongs to the peptidase S26 family.</text>
</comment>
<dbReference type="Pfam" id="PF10502">
    <property type="entry name" value="Peptidase_S26"/>
    <property type="match status" value="1"/>
</dbReference>
<keyword evidence="7" id="KW-1133">Transmembrane helix</keyword>
<dbReference type="PROSITE" id="PS00501">
    <property type="entry name" value="SPASE_I_1"/>
    <property type="match status" value="1"/>
</dbReference>
<dbReference type="RefSeq" id="WP_153971947.1">
    <property type="nucleotide sequence ID" value="NZ_JACRWE010000005.1"/>
</dbReference>
<dbReference type="InterPro" id="IPR019758">
    <property type="entry name" value="Pept_S26A_signal_pept_1_CS"/>
</dbReference>
<evidence type="ECO:0000256" key="5">
    <source>
        <dbReference type="ARBA" id="ARBA00022670"/>
    </source>
</evidence>
<accession>A0ABR7JS37</accession>
<evidence type="ECO:0000256" key="3">
    <source>
        <dbReference type="ARBA" id="ARBA00009370"/>
    </source>
</evidence>
<dbReference type="InterPro" id="IPR019756">
    <property type="entry name" value="Pept_S26A_signal_pept_1_Ser-AS"/>
</dbReference>